<dbReference type="EMBL" id="CH408034">
    <property type="protein sequence ID" value="EAQ84322.1"/>
    <property type="molecule type" value="Genomic_DNA"/>
</dbReference>
<keyword evidence="2" id="KW-1185">Reference proteome</keyword>
<reference evidence="2" key="1">
    <citation type="journal article" date="2015" name="Genome Announc.">
        <title>Draft genome sequence of the cellulolytic fungus Chaetomium globosum.</title>
        <authorList>
            <person name="Cuomo C.A."/>
            <person name="Untereiner W.A."/>
            <person name="Ma L.-J."/>
            <person name="Grabherr M."/>
            <person name="Birren B.W."/>
        </authorList>
    </citation>
    <scope>NUCLEOTIDE SEQUENCE [LARGE SCALE GENOMIC DNA]</scope>
    <source>
        <strain evidence="2">ATCC 6205 / CBS 148.51 / DSM 1962 / NBRC 6347 / NRRL 1970</strain>
    </source>
</reference>
<evidence type="ECO:0000313" key="2">
    <source>
        <dbReference type="Proteomes" id="UP000001056"/>
    </source>
</evidence>
<organism evidence="1 2">
    <name type="scientific">Chaetomium globosum (strain ATCC 6205 / CBS 148.51 / DSM 1962 / NBRC 6347 / NRRL 1970)</name>
    <name type="common">Soil fungus</name>
    <dbReference type="NCBI Taxonomy" id="306901"/>
    <lineage>
        <taxon>Eukaryota</taxon>
        <taxon>Fungi</taxon>
        <taxon>Dikarya</taxon>
        <taxon>Ascomycota</taxon>
        <taxon>Pezizomycotina</taxon>
        <taxon>Sordariomycetes</taxon>
        <taxon>Sordariomycetidae</taxon>
        <taxon>Sordariales</taxon>
        <taxon>Chaetomiaceae</taxon>
        <taxon>Chaetomium</taxon>
    </lineage>
</organism>
<protein>
    <submittedName>
        <fullName evidence="1">Uncharacterized protein</fullName>
    </submittedName>
</protein>
<proteinExistence type="predicted"/>
<name>Q2GUL8_CHAGB</name>
<dbReference type="GeneID" id="4394783"/>
<dbReference type="RefSeq" id="XP_001226263.1">
    <property type="nucleotide sequence ID" value="XM_001226262.1"/>
</dbReference>
<evidence type="ECO:0000313" key="1">
    <source>
        <dbReference type="EMBL" id="EAQ84322.1"/>
    </source>
</evidence>
<dbReference type="VEuPathDB" id="FungiDB:CHGG_08336"/>
<dbReference type="InParanoid" id="Q2GUL8"/>
<gene>
    <name evidence="1" type="ORF">CHGG_08336</name>
</gene>
<sequence>MLSSRAIYHRVTMVGLRPSGIRLQRGGDATDVDVPAFELCCKVRENRGGVGVGKEVEGLSPCGVVPIAPKLKDKLAFLSLNAVFDDEQLILWVLDDVASLDPAAVGSGRIEDVADLKLTFEDSGGCGDQRRCHNRTGHEETSY</sequence>
<dbReference type="Proteomes" id="UP000001056">
    <property type="component" value="Unassembled WGS sequence"/>
</dbReference>
<accession>Q2GUL8</accession>
<dbReference type="HOGENOM" id="CLU_1805961_0_0_1"/>
<dbReference type="AlphaFoldDB" id="Q2GUL8"/>